<evidence type="ECO:0000313" key="8">
    <source>
        <dbReference type="Proteomes" id="UP000244069"/>
    </source>
</evidence>
<feature type="transmembrane region" description="Helical" evidence="6">
    <location>
        <begin position="114"/>
        <end position="137"/>
    </location>
</feature>
<feature type="transmembrane region" description="Helical" evidence="6">
    <location>
        <begin position="273"/>
        <end position="294"/>
    </location>
</feature>
<feature type="transmembrane region" description="Helical" evidence="6">
    <location>
        <begin position="500"/>
        <end position="520"/>
    </location>
</feature>
<feature type="transmembrane region" description="Helical" evidence="6">
    <location>
        <begin position="406"/>
        <end position="429"/>
    </location>
</feature>
<evidence type="ECO:0000313" key="7">
    <source>
        <dbReference type="EMBL" id="PTX52121.1"/>
    </source>
</evidence>
<feature type="transmembrane region" description="Helical" evidence="6">
    <location>
        <begin position="90"/>
        <end position="108"/>
    </location>
</feature>
<dbReference type="SUPFAM" id="SSF103473">
    <property type="entry name" value="MFS general substrate transporter"/>
    <property type="match status" value="1"/>
</dbReference>
<dbReference type="PANTHER" id="PTHR42718:SF9">
    <property type="entry name" value="MAJOR FACILITATOR SUPERFAMILY MULTIDRUG TRANSPORTER MFSC"/>
    <property type="match status" value="1"/>
</dbReference>
<comment type="caution">
    <text evidence="7">The sequence shown here is derived from an EMBL/GenBank/DDBJ whole genome shotgun (WGS) entry which is preliminary data.</text>
</comment>
<dbReference type="InterPro" id="IPR036259">
    <property type="entry name" value="MFS_trans_sf"/>
</dbReference>
<dbReference type="GO" id="GO:0016020">
    <property type="term" value="C:membrane"/>
    <property type="evidence" value="ECO:0007669"/>
    <property type="project" value="UniProtKB-SubCell"/>
</dbReference>
<evidence type="ECO:0000256" key="3">
    <source>
        <dbReference type="ARBA" id="ARBA00022692"/>
    </source>
</evidence>
<feature type="transmembrane region" description="Helical" evidence="6">
    <location>
        <begin position="178"/>
        <end position="197"/>
    </location>
</feature>
<keyword evidence="8" id="KW-1185">Reference proteome</keyword>
<evidence type="ECO:0008006" key="9">
    <source>
        <dbReference type="Google" id="ProtNLM"/>
    </source>
</evidence>
<feature type="transmembrane region" description="Helical" evidence="6">
    <location>
        <begin position="374"/>
        <end position="394"/>
    </location>
</feature>
<dbReference type="AlphaFoldDB" id="A0A2T6B7Q8"/>
<dbReference type="Proteomes" id="UP000244069">
    <property type="component" value="Unassembled WGS sequence"/>
</dbReference>
<feature type="transmembrane region" description="Helical" evidence="6">
    <location>
        <begin position="314"/>
        <end position="336"/>
    </location>
</feature>
<evidence type="ECO:0000256" key="6">
    <source>
        <dbReference type="SAM" id="Phobius"/>
    </source>
</evidence>
<evidence type="ECO:0000256" key="1">
    <source>
        <dbReference type="ARBA" id="ARBA00004141"/>
    </source>
</evidence>
<accession>A0A2T6B7Q8</accession>
<dbReference type="EMBL" id="QBKN01000002">
    <property type="protein sequence ID" value="PTX52121.1"/>
    <property type="molecule type" value="Genomic_DNA"/>
</dbReference>
<organism evidence="7 8">
    <name type="scientific">Allosediminivita pacifica</name>
    <dbReference type="NCBI Taxonomy" id="1267769"/>
    <lineage>
        <taxon>Bacteria</taxon>
        <taxon>Pseudomonadati</taxon>
        <taxon>Pseudomonadota</taxon>
        <taxon>Alphaproteobacteria</taxon>
        <taxon>Rhodobacterales</taxon>
        <taxon>Paracoccaceae</taxon>
        <taxon>Allosediminivita</taxon>
    </lineage>
</organism>
<keyword evidence="3 6" id="KW-0812">Transmembrane</keyword>
<keyword evidence="2" id="KW-0813">Transport</keyword>
<gene>
    <name evidence="7" type="ORF">C8N44_102166</name>
</gene>
<feature type="transmembrane region" description="Helical" evidence="6">
    <location>
        <begin position="244"/>
        <end position="261"/>
    </location>
</feature>
<dbReference type="Gene3D" id="1.20.1250.20">
    <property type="entry name" value="MFS general substrate transporter like domains"/>
    <property type="match status" value="1"/>
</dbReference>
<evidence type="ECO:0000256" key="2">
    <source>
        <dbReference type="ARBA" id="ARBA00022448"/>
    </source>
</evidence>
<keyword evidence="4 6" id="KW-1133">Transmembrane helix</keyword>
<feature type="transmembrane region" description="Helical" evidence="6">
    <location>
        <begin position="217"/>
        <end position="238"/>
    </location>
</feature>
<comment type="subcellular location">
    <subcellularLocation>
        <location evidence="1">Membrane</location>
        <topology evidence="1">Multi-pass membrane protein</topology>
    </subcellularLocation>
</comment>
<dbReference type="PANTHER" id="PTHR42718">
    <property type="entry name" value="MAJOR FACILITATOR SUPERFAMILY MULTIDRUG TRANSPORTER MFSC"/>
    <property type="match status" value="1"/>
</dbReference>
<dbReference type="OrthoDB" id="5314453at2"/>
<evidence type="ECO:0000256" key="4">
    <source>
        <dbReference type="ARBA" id="ARBA00022989"/>
    </source>
</evidence>
<reference evidence="7 8" key="1">
    <citation type="submission" date="2018-04" db="EMBL/GenBank/DDBJ databases">
        <title>Genomic Encyclopedia of Archaeal and Bacterial Type Strains, Phase II (KMG-II): from individual species to whole genera.</title>
        <authorList>
            <person name="Goeker M."/>
        </authorList>
    </citation>
    <scope>NUCLEOTIDE SEQUENCE [LARGE SCALE GENOMIC DNA]</scope>
    <source>
        <strain evidence="7 8">DSM 29329</strain>
    </source>
</reference>
<feature type="transmembrane region" description="Helical" evidence="6">
    <location>
        <begin position="348"/>
        <end position="368"/>
    </location>
</feature>
<proteinExistence type="predicted"/>
<dbReference type="RefSeq" id="WP_107974591.1">
    <property type="nucleotide sequence ID" value="NZ_BMEZ01000002.1"/>
</dbReference>
<sequence length="541" mass="57622">MSDATPATQVPTEPPVSVRAALPYMLASALLALSQGLGQGFVSANIPQIAGDIGATTTEASWLMAAYLIPRASLPLMLIKIRTQFGLRRFAEVGIVAYVIVAFAALWIDDLRSAIVVQFLSGVAGAPLSTLAFLYMLEKLPRALKLTLGLPLALAVIFSGANLARVISPALLGDNGMLWMHLTTLGMAMVSLMLVYLLPLTPVPRQKVIRPLDITSFALIATGFGGLTISFIMGPIHWWTDAPWIGWLLAGSVAAITLAAVTELHREAPLLDIRWITSPEILHLAGALLLMRLLMAEQAAGAPRLMQALGVGNAQMVTLFALIVLATVLGALACVALMRPGREPQFHLVALLLIAAGAFMDSHATALTRPEQMYVSQTLIAFAAMLFLPPAMMAGLMKAMAKGPSYLLSFIVVFLSTQLLGSVLASGLFTTLVNQRQAHHLQVLREQLMTSDPATLSVLAQGTRLAQSQVADALAARGQALSQIVGTLTREATVLAYDDAYFLIFLVALGGASALLLHLLRDVLSARIEARRAPSHPEPTT</sequence>
<protein>
    <recommendedName>
        <fullName evidence="9">Major Facilitator Superfamily protein</fullName>
    </recommendedName>
</protein>
<name>A0A2T6B7Q8_9RHOB</name>
<keyword evidence="5 6" id="KW-0472">Membrane</keyword>
<feature type="transmembrane region" description="Helical" evidence="6">
    <location>
        <begin position="149"/>
        <end position="172"/>
    </location>
</feature>
<evidence type="ECO:0000256" key="5">
    <source>
        <dbReference type="ARBA" id="ARBA00023136"/>
    </source>
</evidence>